<dbReference type="Gene3D" id="3.20.20.30">
    <property type="entry name" value="Luciferase-like domain"/>
    <property type="match status" value="1"/>
</dbReference>
<evidence type="ECO:0000259" key="5">
    <source>
        <dbReference type="Pfam" id="PF00296"/>
    </source>
</evidence>
<dbReference type="PANTHER" id="PTHR30011:SF16">
    <property type="entry name" value="C2H2 FINGER DOMAIN TRANSCRIPTION FACTOR (EUROFUNG)-RELATED"/>
    <property type="match status" value="1"/>
</dbReference>
<dbReference type="RefSeq" id="WP_199325913.1">
    <property type="nucleotide sequence ID" value="NZ_JAMPKX010000006.1"/>
</dbReference>
<dbReference type="InterPro" id="IPR036661">
    <property type="entry name" value="Luciferase-like_sf"/>
</dbReference>
<dbReference type="Pfam" id="PF00296">
    <property type="entry name" value="Bac_luciferase"/>
    <property type="match status" value="1"/>
</dbReference>
<sequence>MNPSPIQTGFDRMFQPNQLTVGVFFPIEAYKGNIPTMQHQVELAQRAEALGYAALWVRDVPLYDPTFGDVGQIFDPWVYLGYMAAKTDRIALATGSIIFSQRHPLHLAKSAASVDQLSGGRLVMGVASGDRPVEFPAFGVDFETRGDRFRQTFADFKQALASEFPVIRSSLTQLEGADVLPKPVHGSIPLLVTGHSRQTPEWIAEHADGWLYYPRHPHMQARMIQDWRALVDRVAPGRFKPYAQSLYVDLVNDPTAAATPIHLGYRLGRDRLLDLLLHLRDIGVNHVGLNLKYGERPAGDVLEEIGREVLPHIHSEVLTHERVSVG</sequence>
<evidence type="ECO:0000256" key="1">
    <source>
        <dbReference type="ARBA" id="ARBA00022630"/>
    </source>
</evidence>
<gene>
    <name evidence="6" type="ORF">NC992_13995</name>
</gene>
<keyword evidence="2" id="KW-0288">FMN</keyword>
<keyword evidence="7" id="KW-1185">Reference proteome</keyword>
<dbReference type="PANTHER" id="PTHR30011">
    <property type="entry name" value="ALKANESULFONATE MONOOXYGENASE-RELATED"/>
    <property type="match status" value="1"/>
</dbReference>
<keyword evidence="4" id="KW-0503">Monooxygenase</keyword>
<keyword evidence="3" id="KW-0560">Oxidoreductase</keyword>
<dbReference type="InterPro" id="IPR051260">
    <property type="entry name" value="Diverse_substr_monoxygenases"/>
</dbReference>
<dbReference type="NCBIfam" id="TIGR03571">
    <property type="entry name" value="lucif_BA3436"/>
    <property type="match status" value="1"/>
</dbReference>
<feature type="domain" description="Luciferase-like" evidence="5">
    <location>
        <begin position="21"/>
        <end position="235"/>
    </location>
</feature>
<evidence type="ECO:0000313" key="7">
    <source>
        <dbReference type="Proteomes" id="UP001482513"/>
    </source>
</evidence>
<accession>A0ABV0K5G0</accession>
<proteinExistence type="predicted"/>
<reference evidence="6 7" key="1">
    <citation type="submission" date="2022-04" db="EMBL/GenBank/DDBJ databases">
        <title>Positive selection, recombination, and allopatry shape intraspecific diversity of widespread and dominant cyanobacteria.</title>
        <authorList>
            <person name="Wei J."/>
            <person name="Shu W."/>
            <person name="Hu C."/>
        </authorList>
    </citation>
    <scope>NUCLEOTIDE SEQUENCE [LARGE SCALE GENOMIC DNA]</scope>
    <source>
        <strain evidence="6 7">DQ-A4</strain>
    </source>
</reference>
<organism evidence="6 7">
    <name type="scientific">Leptolyngbya subtilissima DQ-A4</name>
    <dbReference type="NCBI Taxonomy" id="2933933"/>
    <lineage>
        <taxon>Bacteria</taxon>
        <taxon>Bacillati</taxon>
        <taxon>Cyanobacteriota</taxon>
        <taxon>Cyanophyceae</taxon>
        <taxon>Leptolyngbyales</taxon>
        <taxon>Leptolyngbyaceae</taxon>
        <taxon>Leptolyngbya group</taxon>
        <taxon>Leptolyngbya</taxon>
    </lineage>
</organism>
<protein>
    <submittedName>
        <fullName evidence="6">LLM class oxidoreductase</fullName>
    </submittedName>
</protein>
<keyword evidence="1" id="KW-0285">Flavoprotein</keyword>
<evidence type="ECO:0000256" key="3">
    <source>
        <dbReference type="ARBA" id="ARBA00023002"/>
    </source>
</evidence>
<dbReference type="InterPro" id="IPR011251">
    <property type="entry name" value="Luciferase-like_dom"/>
</dbReference>
<dbReference type="EMBL" id="JAMPKX010000006">
    <property type="protein sequence ID" value="MEP0947992.1"/>
    <property type="molecule type" value="Genomic_DNA"/>
</dbReference>
<dbReference type="InterPro" id="IPR020020">
    <property type="entry name" value="Luciferase-type_oxidoreductase"/>
</dbReference>
<dbReference type="SUPFAM" id="SSF51679">
    <property type="entry name" value="Bacterial luciferase-like"/>
    <property type="match status" value="1"/>
</dbReference>
<dbReference type="Proteomes" id="UP001482513">
    <property type="component" value="Unassembled WGS sequence"/>
</dbReference>
<comment type="caution">
    <text evidence="6">The sequence shown here is derived from an EMBL/GenBank/DDBJ whole genome shotgun (WGS) entry which is preliminary data.</text>
</comment>
<evidence type="ECO:0000256" key="2">
    <source>
        <dbReference type="ARBA" id="ARBA00022643"/>
    </source>
</evidence>
<evidence type="ECO:0000313" key="6">
    <source>
        <dbReference type="EMBL" id="MEP0947992.1"/>
    </source>
</evidence>
<name>A0ABV0K5G0_9CYAN</name>
<evidence type="ECO:0000256" key="4">
    <source>
        <dbReference type="ARBA" id="ARBA00023033"/>
    </source>
</evidence>